<keyword evidence="1" id="KW-1133">Transmembrane helix</keyword>
<protein>
    <submittedName>
        <fullName evidence="2">Uncharacterized protein</fullName>
    </submittedName>
</protein>
<keyword evidence="1" id="KW-0472">Membrane</keyword>
<accession>A0ABQ9HQW8</accession>
<name>A0ABQ9HQW8_9NEOP</name>
<evidence type="ECO:0000313" key="2">
    <source>
        <dbReference type="EMBL" id="KAJ8886670.1"/>
    </source>
</evidence>
<dbReference type="Proteomes" id="UP001159363">
    <property type="component" value="Chromosome X"/>
</dbReference>
<feature type="transmembrane region" description="Helical" evidence="1">
    <location>
        <begin position="6"/>
        <end position="23"/>
    </location>
</feature>
<gene>
    <name evidence="2" type="ORF">PR048_012882</name>
</gene>
<comment type="caution">
    <text evidence="2">The sequence shown here is derived from an EMBL/GenBank/DDBJ whole genome shotgun (WGS) entry which is preliminary data.</text>
</comment>
<organism evidence="2 3">
    <name type="scientific">Dryococelus australis</name>
    <dbReference type="NCBI Taxonomy" id="614101"/>
    <lineage>
        <taxon>Eukaryota</taxon>
        <taxon>Metazoa</taxon>
        <taxon>Ecdysozoa</taxon>
        <taxon>Arthropoda</taxon>
        <taxon>Hexapoda</taxon>
        <taxon>Insecta</taxon>
        <taxon>Pterygota</taxon>
        <taxon>Neoptera</taxon>
        <taxon>Polyneoptera</taxon>
        <taxon>Phasmatodea</taxon>
        <taxon>Verophasmatodea</taxon>
        <taxon>Anareolatae</taxon>
        <taxon>Phasmatidae</taxon>
        <taxon>Eurycanthinae</taxon>
        <taxon>Dryococelus</taxon>
    </lineage>
</organism>
<keyword evidence="1" id="KW-0812">Transmembrane</keyword>
<keyword evidence="3" id="KW-1185">Reference proteome</keyword>
<proteinExistence type="predicted"/>
<sequence length="66" mass="7229">MQTIVQVIAIISVPLIAPLIALLSTQVKYQWTQAATLAIAKIKQHFPHCPSLSSIDPTRKCTSELT</sequence>
<evidence type="ECO:0000313" key="3">
    <source>
        <dbReference type="Proteomes" id="UP001159363"/>
    </source>
</evidence>
<reference evidence="2 3" key="1">
    <citation type="submission" date="2023-02" db="EMBL/GenBank/DDBJ databases">
        <title>LHISI_Scaffold_Assembly.</title>
        <authorList>
            <person name="Stuart O.P."/>
            <person name="Cleave R."/>
            <person name="Magrath M.J.L."/>
            <person name="Mikheyev A.S."/>
        </authorList>
    </citation>
    <scope>NUCLEOTIDE SEQUENCE [LARGE SCALE GENOMIC DNA]</scope>
    <source>
        <strain evidence="2">Daus_M_001</strain>
        <tissue evidence="2">Leg muscle</tissue>
    </source>
</reference>
<dbReference type="EMBL" id="JARBHB010000004">
    <property type="protein sequence ID" value="KAJ8886670.1"/>
    <property type="molecule type" value="Genomic_DNA"/>
</dbReference>
<evidence type="ECO:0000256" key="1">
    <source>
        <dbReference type="SAM" id="Phobius"/>
    </source>
</evidence>